<dbReference type="GO" id="GO:0006352">
    <property type="term" value="P:DNA-templated transcription initiation"/>
    <property type="evidence" value="ECO:0007669"/>
    <property type="project" value="InterPro"/>
</dbReference>
<dbReference type="NCBIfam" id="TIGR02937">
    <property type="entry name" value="sigma70-ECF"/>
    <property type="match status" value="1"/>
</dbReference>
<evidence type="ECO:0000256" key="5">
    <source>
        <dbReference type="ARBA" id="ARBA00023163"/>
    </source>
</evidence>
<evidence type="ECO:0000256" key="1">
    <source>
        <dbReference type="ARBA" id="ARBA00010641"/>
    </source>
</evidence>
<dbReference type="Pfam" id="PF08281">
    <property type="entry name" value="Sigma70_r4_2"/>
    <property type="match status" value="1"/>
</dbReference>
<dbReference type="SUPFAM" id="SSF88659">
    <property type="entry name" value="Sigma3 and sigma4 domains of RNA polymerase sigma factors"/>
    <property type="match status" value="1"/>
</dbReference>
<dbReference type="GO" id="GO:0016987">
    <property type="term" value="F:sigma factor activity"/>
    <property type="evidence" value="ECO:0007669"/>
    <property type="project" value="UniProtKB-KW"/>
</dbReference>
<keyword evidence="4" id="KW-0238">DNA-binding</keyword>
<evidence type="ECO:0000259" key="8">
    <source>
        <dbReference type="Pfam" id="PF08281"/>
    </source>
</evidence>
<feature type="region of interest" description="Disordered" evidence="6">
    <location>
        <begin position="165"/>
        <end position="191"/>
    </location>
</feature>
<dbReference type="InterPro" id="IPR014284">
    <property type="entry name" value="RNA_pol_sigma-70_dom"/>
</dbReference>
<reference evidence="9 10" key="1">
    <citation type="submission" date="2020-02" db="EMBL/GenBank/DDBJ databases">
        <title>Whole-genome analyses of novel actinobacteria.</title>
        <authorList>
            <person name="Sahin N."/>
            <person name="Tatar D."/>
        </authorList>
    </citation>
    <scope>NUCLEOTIDE SEQUENCE [LARGE SCALE GENOMIC DNA]</scope>
    <source>
        <strain evidence="9 10">SB3404</strain>
    </source>
</reference>
<dbReference type="InterPro" id="IPR036388">
    <property type="entry name" value="WH-like_DNA-bd_sf"/>
</dbReference>
<dbReference type="Proteomes" id="UP000477722">
    <property type="component" value="Unassembled WGS sequence"/>
</dbReference>
<dbReference type="InterPro" id="IPR013325">
    <property type="entry name" value="RNA_pol_sigma_r2"/>
</dbReference>
<dbReference type="EMBL" id="JAAKZZ010000362">
    <property type="protein sequence ID" value="NGO71856.1"/>
    <property type="molecule type" value="Genomic_DNA"/>
</dbReference>
<evidence type="ECO:0000259" key="7">
    <source>
        <dbReference type="Pfam" id="PF04542"/>
    </source>
</evidence>
<sequence>MTQEEPSLRQSGHPPAPERPPLDFSAFHQMHRPKYIRWAERVLGCRAYAEDAVDEAFERLLRRWDEVLKKENPAAYAWATMKNCVCSHARSRRRRADLTEGAAFDTIAVREAGDSIGELEQTMSVFAAISELPERQRDVIALRYCFDFSTAETAQELGITEAGVRSHERHAKKSLRGKFEVQSRKEGQEQR</sequence>
<evidence type="ECO:0000256" key="3">
    <source>
        <dbReference type="ARBA" id="ARBA00023082"/>
    </source>
</evidence>
<feature type="compositionally biased region" description="Polar residues" evidence="6">
    <location>
        <begin position="1"/>
        <end position="10"/>
    </location>
</feature>
<dbReference type="CDD" id="cd06171">
    <property type="entry name" value="Sigma70_r4"/>
    <property type="match status" value="1"/>
</dbReference>
<feature type="region of interest" description="Disordered" evidence="6">
    <location>
        <begin position="1"/>
        <end position="24"/>
    </location>
</feature>
<evidence type="ECO:0000313" key="9">
    <source>
        <dbReference type="EMBL" id="NGO71856.1"/>
    </source>
</evidence>
<dbReference type="InterPro" id="IPR007627">
    <property type="entry name" value="RNA_pol_sigma70_r2"/>
</dbReference>
<proteinExistence type="inferred from homology"/>
<dbReference type="GO" id="GO:0003677">
    <property type="term" value="F:DNA binding"/>
    <property type="evidence" value="ECO:0007669"/>
    <property type="project" value="UniProtKB-KW"/>
</dbReference>
<dbReference type="InterPro" id="IPR013324">
    <property type="entry name" value="RNA_pol_sigma_r3/r4-like"/>
</dbReference>
<evidence type="ECO:0000313" key="10">
    <source>
        <dbReference type="Proteomes" id="UP000477722"/>
    </source>
</evidence>
<keyword evidence="5" id="KW-0804">Transcription</keyword>
<feature type="compositionally biased region" description="Basic and acidic residues" evidence="6">
    <location>
        <begin position="177"/>
        <end position="191"/>
    </location>
</feature>
<dbReference type="Gene3D" id="1.10.10.10">
    <property type="entry name" value="Winged helix-like DNA-binding domain superfamily/Winged helix DNA-binding domain"/>
    <property type="match status" value="1"/>
</dbReference>
<evidence type="ECO:0000256" key="2">
    <source>
        <dbReference type="ARBA" id="ARBA00023015"/>
    </source>
</evidence>
<dbReference type="InterPro" id="IPR039425">
    <property type="entry name" value="RNA_pol_sigma-70-like"/>
</dbReference>
<dbReference type="InterPro" id="IPR013249">
    <property type="entry name" value="RNA_pol_sigma70_r4_t2"/>
</dbReference>
<keyword evidence="10" id="KW-1185">Reference proteome</keyword>
<feature type="domain" description="RNA polymerase sigma-70 region 2" evidence="7">
    <location>
        <begin position="29"/>
        <end position="95"/>
    </location>
</feature>
<dbReference type="Pfam" id="PF04542">
    <property type="entry name" value="Sigma70_r2"/>
    <property type="match status" value="1"/>
</dbReference>
<comment type="caution">
    <text evidence="9">The sequence shown here is derived from an EMBL/GenBank/DDBJ whole genome shotgun (WGS) entry which is preliminary data.</text>
</comment>
<keyword evidence="3" id="KW-0731">Sigma factor</keyword>
<organism evidence="9 10">
    <name type="scientific">Streptomyces boncukensis</name>
    <dbReference type="NCBI Taxonomy" id="2711219"/>
    <lineage>
        <taxon>Bacteria</taxon>
        <taxon>Bacillati</taxon>
        <taxon>Actinomycetota</taxon>
        <taxon>Actinomycetes</taxon>
        <taxon>Kitasatosporales</taxon>
        <taxon>Streptomycetaceae</taxon>
        <taxon>Streptomyces</taxon>
    </lineage>
</organism>
<keyword evidence="2" id="KW-0805">Transcription regulation</keyword>
<name>A0A6G4X2T5_9ACTN</name>
<dbReference type="PANTHER" id="PTHR43133:SF8">
    <property type="entry name" value="RNA POLYMERASE SIGMA FACTOR HI_1459-RELATED"/>
    <property type="match status" value="1"/>
</dbReference>
<dbReference type="Gene3D" id="1.10.1740.10">
    <property type="match status" value="1"/>
</dbReference>
<dbReference type="PANTHER" id="PTHR43133">
    <property type="entry name" value="RNA POLYMERASE ECF-TYPE SIGMA FACTO"/>
    <property type="match status" value="1"/>
</dbReference>
<protein>
    <submittedName>
        <fullName evidence="9">Sigma-70 family RNA polymerase sigma factor</fullName>
    </submittedName>
</protein>
<evidence type="ECO:0000256" key="4">
    <source>
        <dbReference type="ARBA" id="ARBA00023125"/>
    </source>
</evidence>
<feature type="domain" description="RNA polymerase sigma factor 70 region 4 type 2" evidence="8">
    <location>
        <begin position="126"/>
        <end position="175"/>
    </location>
</feature>
<evidence type="ECO:0000256" key="6">
    <source>
        <dbReference type="SAM" id="MobiDB-lite"/>
    </source>
</evidence>
<gene>
    <name evidence="9" type="ORF">G5C65_26610</name>
</gene>
<feature type="compositionally biased region" description="Basic residues" evidence="6">
    <location>
        <begin position="167"/>
        <end position="176"/>
    </location>
</feature>
<dbReference type="RefSeq" id="WP_165301482.1">
    <property type="nucleotide sequence ID" value="NZ_JAAKZZ010000362.1"/>
</dbReference>
<accession>A0A6G4X2T5</accession>
<dbReference type="SUPFAM" id="SSF88946">
    <property type="entry name" value="Sigma2 domain of RNA polymerase sigma factors"/>
    <property type="match status" value="1"/>
</dbReference>
<comment type="similarity">
    <text evidence="1">Belongs to the sigma-70 factor family. ECF subfamily.</text>
</comment>
<dbReference type="AlphaFoldDB" id="A0A6G4X2T5"/>